<organism evidence="8 9">
    <name type="scientific">Python bivittatus</name>
    <name type="common">Burmese python</name>
    <name type="synonym">Python molurus bivittatus</name>
    <dbReference type="NCBI Taxonomy" id="176946"/>
    <lineage>
        <taxon>Eukaryota</taxon>
        <taxon>Metazoa</taxon>
        <taxon>Chordata</taxon>
        <taxon>Craniata</taxon>
        <taxon>Vertebrata</taxon>
        <taxon>Euteleostomi</taxon>
        <taxon>Lepidosauria</taxon>
        <taxon>Squamata</taxon>
        <taxon>Bifurcata</taxon>
        <taxon>Unidentata</taxon>
        <taxon>Episquamata</taxon>
        <taxon>Toxicofera</taxon>
        <taxon>Serpentes</taxon>
        <taxon>Henophidia</taxon>
        <taxon>Pythonidae</taxon>
        <taxon>Python</taxon>
    </lineage>
</organism>
<dbReference type="Proteomes" id="UP000695026">
    <property type="component" value="Unplaced"/>
</dbReference>
<dbReference type="AlphaFoldDB" id="A0A9F5IUC7"/>
<dbReference type="PRINTS" id="PR00248">
    <property type="entry name" value="GPCRMGR"/>
</dbReference>
<keyword evidence="4" id="KW-0472">Membrane</keyword>
<dbReference type="GeneID" id="112542643"/>
<gene>
    <name evidence="9" type="primary">LOC112542643</name>
</gene>
<dbReference type="OrthoDB" id="9044658at2759"/>
<feature type="domain" description="Receptor ligand binding region" evidence="7">
    <location>
        <begin position="19"/>
        <end position="333"/>
    </location>
</feature>
<keyword evidence="5" id="KW-0675">Receptor</keyword>
<evidence type="ECO:0000313" key="9">
    <source>
        <dbReference type="RefSeq" id="XP_025031779.1"/>
    </source>
</evidence>
<reference evidence="9" key="1">
    <citation type="submission" date="2025-08" db="UniProtKB">
        <authorList>
            <consortium name="RefSeq"/>
        </authorList>
    </citation>
    <scope>IDENTIFICATION</scope>
    <source>
        <tissue evidence="9">Liver</tissue>
    </source>
</reference>
<evidence type="ECO:0000259" key="7">
    <source>
        <dbReference type="Pfam" id="PF01094"/>
    </source>
</evidence>
<evidence type="ECO:0000256" key="1">
    <source>
        <dbReference type="ARBA" id="ARBA00004141"/>
    </source>
</evidence>
<evidence type="ECO:0000256" key="5">
    <source>
        <dbReference type="ARBA" id="ARBA00023170"/>
    </source>
</evidence>
<evidence type="ECO:0000313" key="8">
    <source>
        <dbReference type="Proteomes" id="UP000695026"/>
    </source>
</evidence>
<dbReference type="InterPro" id="IPR001828">
    <property type="entry name" value="ANF_lig-bd_rcpt"/>
</dbReference>
<protein>
    <submittedName>
        <fullName evidence="9">Extracellular calcium-sensing receptor-like</fullName>
    </submittedName>
</protein>
<dbReference type="GO" id="GO:0004930">
    <property type="term" value="F:G protein-coupled receptor activity"/>
    <property type="evidence" value="ECO:0007669"/>
    <property type="project" value="InterPro"/>
</dbReference>
<keyword evidence="6" id="KW-0325">Glycoprotein</keyword>
<dbReference type="FunFam" id="3.40.50.2300:FF:000024">
    <property type="entry name" value="Vomeronasal 2, receptor 73"/>
    <property type="match status" value="1"/>
</dbReference>
<comment type="subcellular location">
    <subcellularLocation>
        <location evidence="1">Membrane</location>
        <topology evidence="1">Multi-pass membrane protein</topology>
    </subcellularLocation>
</comment>
<dbReference type="PANTHER" id="PTHR24061">
    <property type="entry name" value="CALCIUM-SENSING RECEPTOR-RELATED"/>
    <property type="match status" value="1"/>
</dbReference>
<proteinExistence type="predicted"/>
<dbReference type="KEGG" id="pbi:112542643"/>
<dbReference type="PANTHER" id="PTHR24061:SF599">
    <property type="entry name" value="G-PROTEIN COUPLED RECEPTORS FAMILY 3 PROFILE DOMAIN-CONTAINING PROTEIN"/>
    <property type="match status" value="1"/>
</dbReference>
<evidence type="ECO:0000256" key="4">
    <source>
        <dbReference type="ARBA" id="ARBA00023136"/>
    </source>
</evidence>
<keyword evidence="8" id="KW-1185">Reference proteome</keyword>
<dbReference type="RefSeq" id="XP_025031779.1">
    <property type="nucleotide sequence ID" value="XM_025176011.1"/>
</dbReference>
<evidence type="ECO:0000256" key="2">
    <source>
        <dbReference type="ARBA" id="ARBA00022692"/>
    </source>
</evidence>
<dbReference type="SUPFAM" id="SSF53822">
    <property type="entry name" value="Periplasmic binding protein-like I"/>
    <property type="match status" value="1"/>
</dbReference>
<evidence type="ECO:0000256" key="3">
    <source>
        <dbReference type="ARBA" id="ARBA00022989"/>
    </source>
</evidence>
<keyword evidence="3" id="KW-1133">Transmembrane helix</keyword>
<dbReference type="InterPro" id="IPR000337">
    <property type="entry name" value="GPCR_3"/>
</dbReference>
<name>A0A9F5IUC7_PYTBI</name>
<keyword evidence="2" id="KW-0812">Transmembrane</keyword>
<dbReference type="Pfam" id="PF01094">
    <property type="entry name" value="ANF_receptor"/>
    <property type="match status" value="1"/>
</dbReference>
<dbReference type="InterPro" id="IPR028082">
    <property type="entry name" value="Peripla_BP_I"/>
</dbReference>
<dbReference type="Gene3D" id="3.40.50.2300">
    <property type="match status" value="2"/>
</dbReference>
<sequence>MEFLSTKDRFVPNYRCDIQNNVVAVIGGPRTKTCLNMATMLYNYKFPQLIYGSAALMNNEAETVFFKWMFPDEIHQLKGMLHLLLRFGWTWVGLVYFDEEDKERFIQNRLSMFSERGICFDFIECMPKMMYGNEAAEMIEETDKLGKVIMRSRVSAVFLNGEIWTIMALRVMIYLLDSDDIPKERKAKVWIMSAQMEFTSILMQRQWPFLHGALSFAIHSKELTGFQKFVQKRNPNLEKEDGFIRDFWKDAFECSFSSEMIDGNAERFCTGEEKLETLSQSVFEMSMTGHSYSLYNAVYAVAHTLRAMHFSKIKGGRIINGRRWKLLLQSPWQVMLANAKFRKVIMTCA</sequence>
<dbReference type="GO" id="GO:0005886">
    <property type="term" value="C:plasma membrane"/>
    <property type="evidence" value="ECO:0007669"/>
    <property type="project" value="TreeGrafter"/>
</dbReference>
<dbReference type="InterPro" id="IPR000068">
    <property type="entry name" value="GPCR_3_Ca_sens_rcpt-rel"/>
</dbReference>
<accession>A0A9F5IUC7</accession>
<evidence type="ECO:0000256" key="6">
    <source>
        <dbReference type="ARBA" id="ARBA00023180"/>
    </source>
</evidence>